<dbReference type="EMBL" id="CP000816">
    <property type="protein sequence ID" value="ABU81854.1"/>
    <property type="molecule type" value="Genomic_DNA"/>
</dbReference>
<dbReference type="GeneID" id="5562549"/>
<evidence type="ECO:0000313" key="3">
    <source>
        <dbReference type="Proteomes" id="UP000000262"/>
    </source>
</evidence>
<dbReference type="HOGENOM" id="CLU_152988_0_0_2"/>
<evidence type="ECO:0008006" key="4">
    <source>
        <dbReference type="Google" id="ProtNLM"/>
    </source>
</evidence>
<gene>
    <name evidence="2" type="ordered locus">Igni_0672</name>
</gene>
<dbReference type="AlphaFoldDB" id="A8AAA2"/>
<dbReference type="InterPro" id="IPR012440">
    <property type="entry name" value="DUF1641"/>
</dbReference>
<reference evidence="2 3" key="1">
    <citation type="journal article" date="2008" name="Genome Biol.">
        <title>A genomic analysis of the archaeal system Ignicoccus hospitalis-Nanoarchaeum equitans.</title>
        <authorList>
            <person name="Podar M."/>
            <person name="Anderson I."/>
            <person name="Makarova K.S."/>
            <person name="Elkins J.G."/>
            <person name="Ivanova N."/>
            <person name="Wall M.A."/>
            <person name="Lykidis A."/>
            <person name="Mavromatis K."/>
            <person name="Sun H."/>
            <person name="Hudson M.E."/>
            <person name="Chen W."/>
            <person name="Deciu C."/>
            <person name="Hutchison D."/>
            <person name="Eads J.R."/>
            <person name="Anderson A."/>
            <person name="Fernandes F."/>
            <person name="Szeto E."/>
            <person name="Lapidus A."/>
            <person name="Kyrpides N.C."/>
            <person name="Saier M.H.Jr."/>
            <person name="Richardson P.M."/>
            <person name="Rachel R."/>
            <person name="Huber H."/>
            <person name="Eisen J.A."/>
            <person name="Koonin E.V."/>
            <person name="Keller M."/>
            <person name="Stetter K.O."/>
        </authorList>
    </citation>
    <scope>NUCLEOTIDE SEQUENCE [LARGE SCALE GENOMIC DNA]</scope>
    <source>
        <strain evidence="3">KIN4/I / DSM 18386 / JCM 14125</strain>
    </source>
</reference>
<evidence type="ECO:0000313" key="2">
    <source>
        <dbReference type="EMBL" id="ABU81854.1"/>
    </source>
</evidence>
<dbReference type="STRING" id="453591.Igni_0672"/>
<dbReference type="KEGG" id="iho:Igni_0672"/>
<protein>
    <recommendedName>
        <fullName evidence="4">DUF1641 domain-containing protein</fullName>
    </recommendedName>
</protein>
<dbReference type="Pfam" id="PF07849">
    <property type="entry name" value="DUF1641"/>
    <property type="match status" value="1"/>
</dbReference>
<proteinExistence type="predicted"/>
<evidence type="ECO:0000256" key="1">
    <source>
        <dbReference type="SAM" id="Coils"/>
    </source>
</evidence>
<dbReference type="OrthoDB" id="56850at2157"/>
<dbReference type="PANTHER" id="PTHR38433">
    <property type="match status" value="1"/>
</dbReference>
<keyword evidence="3" id="KW-1185">Reference proteome</keyword>
<accession>A8AAA2</accession>
<dbReference type="Proteomes" id="UP000000262">
    <property type="component" value="Chromosome"/>
</dbReference>
<name>A8AAA2_IGNH4</name>
<dbReference type="PANTHER" id="PTHR38433:SF1">
    <property type="entry name" value="DUF1641 DOMAIN-CONTAINING PROTEIN"/>
    <property type="match status" value="1"/>
</dbReference>
<organism evidence="2 3">
    <name type="scientific">Ignicoccus hospitalis (strain KIN4/I / DSM 18386 / JCM 14125)</name>
    <dbReference type="NCBI Taxonomy" id="453591"/>
    <lineage>
        <taxon>Archaea</taxon>
        <taxon>Thermoproteota</taxon>
        <taxon>Thermoprotei</taxon>
        <taxon>Desulfurococcales</taxon>
        <taxon>Desulfurococcaceae</taxon>
        <taxon>Ignicoccus</taxon>
    </lineage>
</organism>
<feature type="coiled-coil region" evidence="1">
    <location>
        <begin position="2"/>
        <end position="37"/>
    </location>
</feature>
<dbReference type="RefSeq" id="WP_011998706.1">
    <property type="nucleotide sequence ID" value="NC_009776.1"/>
</dbReference>
<keyword evidence="1" id="KW-0175">Coiled coil</keyword>
<dbReference type="eggNOG" id="arCOG02113">
    <property type="taxonomic scope" value="Archaea"/>
</dbReference>
<sequence>MSEELSKVLEKLEAEKIEELAKAIERLADAIAKLQETGLLGIAVALAEKGEEVLELGANDRRMHHAMAAADAALNALEDVDPIVFKENVEAMSECTMKALNSPDFLKHAKPVGLLGLLKVMKDPDITAGLGVMLYLAKVMGSCLRQKMEQS</sequence>